<comment type="similarity">
    <text evidence="1">Belongs to the DinB family.</text>
</comment>
<dbReference type="RefSeq" id="WP_089760634.1">
    <property type="nucleotide sequence ID" value="NZ_BKAT01000009.1"/>
</dbReference>
<keyword evidence="5" id="KW-1185">Reference proteome</keyword>
<dbReference type="AlphaFoldDB" id="A0A1H4ARC4"/>
<dbReference type="GO" id="GO:0046872">
    <property type="term" value="F:metal ion binding"/>
    <property type="evidence" value="ECO:0007669"/>
    <property type="project" value="UniProtKB-KW"/>
</dbReference>
<dbReference type="Pfam" id="PF05163">
    <property type="entry name" value="DinB"/>
    <property type="match status" value="1"/>
</dbReference>
<evidence type="ECO:0000313" key="4">
    <source>
        <dbReference type="EMBL" id="SEA38307.1"/>
    </source>
</evidence>
<protein>
    <submittedName>
        <fullName evidence="4">Uncharacterized damage-inducible protein DinB (Forms a four-helix bundle)</fullName>
    </submittedName>
</protein>
<evidence type="ECO:0000256" key="3">
    <source>
        <dbReference type="PIRSR" id="PIRSR607837-1"/>
    </source>
</evidence>
<proteinExistence type="inferred from homology"/>
<sequence length="172" mass="19743">MENNVLSEKSATTKGYMTPKEFLAHWQGHRSLTRRVIDAFPEDQLFSFSIGGMRPFSDLAKEFTTMGVPSLHGMITGEWKGLDVLAPAGVKANPETKEELLALWDALTVRITELFNKIPEADFHKQISLFNQYDGEIYSLLLYIVDNEIHHRGQGYVYLRALNIEPPYFYER</sequence>
<dbReference type="Gene3D" id="1.20.120.450">
    <property type="entry name" value="dinb family like domain"/>
    <property type="match status" value="1"/>
</dbReference>
<accession>A0A1H4ARC4</accession>
<gene>
    <name evidence="4" type="ORF">SAMN05660909_01721</name>
</gene>
<feature type="binding site" evidence="3">
    <location>
        <position position="151"/>
    </location>
    <ligand>
        <name>a divalent metal cation</name>
        <dbReference type="ChEBI" id="CHEBI:60240"/>
    </ligand>
</feature>
<evidence type="ECO:0000256" key="1">
    <source>
        <dbReference type="ARBA" id="ARBA00008635"/>
    </source>
</evidence>
<dbReference type="EMBL" id="FNRL01000006">
    <property type="protein sequence ID" value="SEA38307.1"/>
    <property type="molecule type" value="Genomic_DNA"/>
</dbReference>
<evidence type="ECO:0000256" key="2">
    <source>
        <dbReference type="ARBA" id="ARBA00022723"/>
    </source>
</evidence>
<dbReference type="SUPFAM" id="SSF109854">
    <property type="entry name" value="DinB/YfiT-like putative metalloenzymes"/>
    <property type="match status" value="1"/>
</dbReference>
<dbReference type="InterPro" id="IPR007837">
    <property type="entry name" value="DinB"/>
</dbReference>
<reference evidence="5" key="1">
    <citation type="submission" date="2016-10" db="EMBL/GenBank/DDBJ databases">
        <authorList>
            <person name="Varghese N."/>
            <person name="Submissions S."/>
        </authorList>
    </citation>
    <scope>NUCLEOTIDE SEQUENCE [LARGE SCALE GENOMIC DNA]</scope>
    <source>
        <strain evidence="5">DSM 23920</strain>
    </source>
</reference>
<name>A0A1H4ARC4_9BACT</name>
<dbReference type="InterPro" id="IPR034660">
    <property type="entry name" value="DinB/YfiT-like"/>
</dbReference>
<organism evidence="4 5">
    <name type="scientific">Chitinophaga terrae</name>
    <name type="common">ex Kim and Jung 2007</name>
    <dbReference type="NCBI Taxonomy" id="408074"/>
    <lineage>
        <taxon>Bacteria</taxon>
        <taxon>Pseudomonadati</taxon>
        <taxon>Bacteroidota</taxon>
        <taxon>Chitinophagia</taxon>
        <taxon>Chitinophagales</taxon>
        <taxon>Chitinophagaceae</taxon>
        <taxon>Chitinophaga</taxon>
    </lineage>
</organism>
<dbReference type="OrthoDB" id="119432at2"/>
<dbReference type="Proteomes" id="UP000199656">
    <property type="component" value="Unassembled WGS sequence"/>
</dbReference>
<dbReference type="STRING" id="408074.SAMN05660909_01721"/>
<evidence type="ECO:0000313" key="5">
    <source>
        <dbReference type="Proteomes" id="UP000199656"/>
    </source>
</evidence>
<keyword evidence="2 3" id="KW-0479">Metal-binding</keyword>